<accession>A0ABP6EZA0</accession>
<organism evidence="1 2">
    <name type="scientific">Streptomyces lunalinharesii</name>
    <dbReference type="NCBI Taxonomy" id="333384"/>
    <lineage>
        <taxon>Bacteria</taxon>
        <taxon>Bacillati</taxon>
        <taxon>Actinomycetota</taxon>
        <taxon>Actinomycetes</taxon>
        <taxon>Kitasatosporales</taxon>
        <taxon>Streptomycetaceae</taxon>
        <taxon>Streptomyces</taxon>
    </lineage>
</organism>
<reference evidence="2" key="1">
    <citation type="journal article" date="2019" name="Int. J. Syst. Evol. Microbiol.">
        <title>The Global Catalogue of Microorganisms (GCM) 10K type strain sequencing project: providing services to taxonomists for standard genome sequencing and annotation.</title>
        <authorList>
            <consortium name="The Broad Institute Genomics Platform"/>
            <consortium name="The Broad Institute Genome Sequencing Center for Infectious Disease"/>
            <person name="Wu L."/>
            <person name="Ma J."/>
        </authorList>
    </citation>
    <scope>NUCLEOTIDE SEQUENCE [LARGE SCALE GENOMIC DNA]</scope>
    <source>
        <strain evidence="2">JCM 16374</strain>
    </source>
</reference>
<comment type="caution">
    <text evidence="1">The sequence shown here is derived from an EMBL/GenBank/DDBJ whole genome shotgun (WGS) entry which is preliminary data.</text>
</comment>
<sequence length="101" mass="10066">MGVVVVLWLGDVGFDGESEERGDGPCQLLCLGVGGLGVRGRGGGEGFGGAADARCCGLGVVAFPLAAGADVVDQQLRMSGEQFPPRGDLAVLVARHTALAG</sequence>
<name>A0ABP6EZA0_9ACTN</name>
<evidence type="ECO:0000313" key="1">
    <source>
        <dbReference type="EMBL" id="GAA2679775.1"/>
    </source>
</evidence>
<gene>
    <name evidence="1" type="ORF">GCM10009864_60130</name>
</gene>
<proteinExistence type="predicted"/>
<evidence type="ECO:0008006" key="3">
    <source>
        <dbReference type="Google" id="ProtNLM"/>
    </source>
</evidence>
<dbReference type="EMBL" id="BAAARK010000024">
    <property type="protein sequence ID" value="GAA2679775.1"/>
    <property type="molecule type" value="Genomic_DNA"/>
</dbReference>
<protein>
    <recommendedName>
        <fullName evidence="3">Secreted protein</fullName>
    </recommendedName>
</protein>
<dbReference type="Proteomes" id="UP001500994">
    <property type="component" value="Unassembled WGS sequence"/>
</dbReference>
<keyword evidence="2" id="KW-1185">Reference proteome</keyword>
<evidence type="ECO:0000313" key="2">
    <source>
        <dbReference type="Proteomes" id="UP001500994"/>
    </source>
</evidence>